<protein>
    <submittedName>
        <fullName evidence="2">Acyl carrier protein</fullName>
    </submittedName>
</protein>
<name>A0ABV5KTE4_9BACL</name>
<dbReference type="Gene3D" id="1.10.1200.10">
    <property type="entry name" value="ACP-like"/>
    <property type="match status" value="1"/>
</dbReference>
<accession>A0ABV5KTE4</accession>
<gene>
    <name evidence="2" type="ORF">ACFFSY_18140</name>
</gene>
<dbReference type="EMBL" id="JBHMDO010000031">
    <property type="protein sequence ID" value="MFB9327851.1"/>
    <property type="molecule type" value="Genomic_DNA"/>
</dbReference>
<dbReference type="Pfam" id="PF00550">
    <property type="entry name" value="PP-binding"/>
    <property type="match status" value="1"/>
</dbReference>
<dbReference type="RefSeq" id="WP_377496591.1">
    <property type="nucleotide sequence ID" value="NZ_JBHMDO010000031.1"/>
</dbReference>
<evidence type="ECO:0000313" key="3">
    <source>
        <dbReference type="Proteomes" id="UP001589747"/>
    </source>
</evidence>
<dbReference type="InterPro" id="IPR009081">
    <property type="entry name" value="PP-bd_ACP"/>
</dbReference>
<dbReference type="PROSITE" id="PS50075">
    <property type="entry name" value="CARRIER"/>
    <property type="match status" value="1"/>
</dbReference>
<proteinExistence type="predicted"/>
<reference evidence="2 3" key="1">
    <citation type="submission" date="2024-09" db="EMBL/GenBank/DDBJ databases">
        <authorList>
            <person name="Sun Q."/>
            <person name="Mori K."/>
        </authorList>
    </citation>
    <scope>NUCLEOTIDE SEQUENCE [LARGE SCALE GENOMIC DNA]</scope>
    <source>
        <strain evidence="2 3">TISTR 2452</strain>
    </source>
</reference>
<dbReference type="InterPro" id="IPR036736">
    <property type="entry name" value="ACP-like_sf"/>
</dbReference>
<evidence type="ECO:0000259" key="1">
    <source>
        <dbReference type="PROSITE" id="PS50075"/>
    </source>
</evidence>
<evidence type="ECO:0000313" key="2">
    <source>
        <dbReference type="EMBL" id="MFB9327851.1"/>
    </source>
</evidence>
<dbReference type="Proteomes" id="UP001589747">
    <property type="component" value="Unassembled WGS sequence"/>
</dbReference>
<keyword evidence="3" id="KW-1185">Reference proteome</keyword>
<sequence length="93" mass="10390">MHSPLFDRIRDLILRNEKVQWDRDQIGPDTDLINDLALDSIAIVNLLADLEEEFGITIEIGELGLSLFRELRLLVNYIGSKAAAGLGERAGRS</sequence>
<comment type="caution">
    <text evidence="2">The sequence shown here is derived from an EMBL/GenBank/DDBJ whole genome shotgun (WGS) entry which is preliminary data.</text>
</comment>
<feature type="domain" description="Carrier" evidence="1">
    <location>
        <begin position="3"/>
        <end position="82"/>
    </location>
</feature>
<organism evidence="2 3">
    <name type="scientific">Paenibacillus aurantiacus</name>
    <dbReference type="NCBI Taxonomy" id="1936118"/>
    <lineage>
        <taxon>Bacteria</taxon>
        <taxon>Bacillati</taxon>
        <taxon>Bacillota</taxon>
        <taxon>Bacilli</taxon>
        <taxon>Bacillales</taxon>
        <taxon>Paenibacillaceae</taxon>
        <taxon>Paenibacillus</taxon>
    </lineage>
</organism>
<dbReference type="SUPFAM" id="SSF47336">
    <property type="entry name" value="ACP-like"/>
    <property type="match status" value="1"/>
</dbReference>